<evidence type="ECO:0000313" key="3">
    <source>
        <dbReference type="Proteomes" id="UP000281553"/>
    </source>
</evidence>
<dbReference type="AlphaFoldDB" id="A0A3P7RY31"/>
<dbReference type="GO" id="GO:0004672">
    <property type="term" value="F:protein kinase activity"/>
    <property type="evidence" value="ECO:0007669"/>
    <property type="project" value="InterPro"/>
</dbReference>
<protein>
    <recommendedName>
        <fullName evidence="1">Serine-threonine/tyrosine-protein kinase catalytic domain-containing protein</fullName>
    </recommendedName>
</protein>
<gene>
    <name evidence="2" type="ORF">DILT_LOCUS19696</name>
</gene>
<organism evidence="2 3">
    <name type="scientific">Dibothriocephalus latus</name>
    <name type="common">Fish tapeworm</name>
    <name type="synonym">Diphyllobothrium latum</name>
    <dbReference type="NCBI Taxonomy" id="60516"/>
    <lineage>
        <taxon>Eukaryota</taxon>
        <taxon>Metazoa</taxon>
        <taxon>Spiralia</taxon>
        <taxon>Lophotrochozoa</taxon>
        <taxon>Platyhelminthes</taxon>
        <taxon>Cestoda</taxon>
        <taxon>Eucestoda</taxon>
        <taxon>Diphyllobothriidea</taxon>
        <taxon>Diphyllobothriidae</taxon>
        <taxon>Dibothriocephalus</taxon>
    </lineage>
</organism>
<dbReference type="SUPFAM" id="SSF56112">
    <property type="entry name" value="Protein kinase-like (PK-like)"/>
    <property type="match status" value="1"/>
</dbReference>
<feature type="domain" description="Serine-threonine/tyrosine-protein kinase catalytic" evidence="1">
    <location>
        <begin position="3"/>
        <end position="39"/>
    </location>
</feature>
<dbReference type="Gene3D" id="1.10.510.10">
    <property type="entry name" value="Transferase(Phosphotransferase) domain 1"/>
    <property type="match status" value="1"/>
</dbReference>
<accession>A0A3P7RY31</accession>
<evidence type="ECO:0000259" key="1">
    <source>
        <dbReference type="Pfam" id="PF07714"/>
    </source>
</evidence>
<sequence length="86" mass="9863">MEKKENYSTKSDIWSYGVVLWEAYSLGHKWSTSFAPEKASTNLFFICKKFCTSYFATEKSCAFFQPSVTPIAFIGRSISDFMNLSE</sequence>
<dbReference type="Proteomes" id="UP000281553">
    <property type="component" value="Unassembled WGS sequence"/>
</dbReference>
<keyword evidence="3" id="KW-1185">Reference proteome</keyword>
<proteinExistence type="predicted"/>
<dbReference type="Pfam" id="PF07714">
    <property type="entry name" value="PK_Tyr_Ser-Thr"/>
    <property type="match status" value="1"/>
</dbReference>
<name>A0A3P7RY31_DIBLA</name>
<dbReference type="EMBL" id="UYRU01118858">
    <property type="protein sequence ID" value="VDN45759.1"/>
    <property type="molecule type" value="Genomic_DNA"/>
</dbReference>
<dbReference type="InterPro" id="IPR011009">
    <property type="entry name" value="Kinase-like_dom_sf"/>
</dbReference>
<dbReference type="InterPro" id="IPR001245">
    <property type="entry name" value="Ser-Thr/Tyr_kinase_cat_dom"/>
</dbReference>
<reference evidence="2 3" key="1">
    <citation type="submission" date="2018-11" db="EMBL/GenBank/DDBJ databases">
        <authorList>
            <consortium name="Pathogen Informatics"/>
        </authorList>
    </citation>
    <scope>NUCLEOTIDE SEQUENCE [LARGE SCALE GENOMIC DNA]</scope>
</reference>
<evidence type="ECO:0000313" key="2">
    <source>
        <dbReference type="EMBL" id="VDN45759.1"/>
    </source>
</evidence>